<comment type="subcellular location">
    <subcellularLocation>
        <location evidence="1">Cytoplasm</location>
        <location evidence="1">Cytoskeleton</location>
        <location evidence="1">Cilium axoneme</location>
    </subcellularLocation>
</comment>
<dbReference type="Pfam" id="PF10629">
    <property type="entry name" value="CMI2B-like"/>
    <property type="match status" value="1"/>
</dbReference>
<dbReference type="GO" id="GO:0015630">
    <property type="term" value="C:microtubule cytoskeleton"/>
    <property type="evidence" value="ECO:0007669"/>
    <property type="project" value="UniProtKB-ARBA"/>
</dbReference>
<dbReference type="InterPro" id="IPR043246">
    <property type="entry name" value="SPMIP5"/>
</dbReference>
<dbReference type="Proteomes" id="UP000289886">
    <property type="component" value="Unassembled WGS sequence"/>
</dbReference>
<evidence type="ECO:0000256" key="2">
    <source>
        <dbReference type="ARBA" id="ARBA00022490"/>
    </source>
</evidence>
<protein>
    <submittedName>
        <fullName evidence="8">Uncharacterized protein</fullName>
    </submittedName>
</protein>
<feature type="domain" description="Sperm-associated microtubule inner protein 5" evidence="7">
    <location>
        <begin position="161"/>
        <end position="214"/>
    </location>
</feature>
<name>A0A444UBS5_ACIRT</name>
<evidence type="ECO:0000256" key="5">
    <source>
        <dbReference type="ARBA" id="ARBA00035661"/>
    </source>
</evidence>
<reference evidence="8 9" key="1">
    <citation type="submission" date="2019-01" db="EMBL/GenBank/DDBJ databases">
        <title>Draft Genome and Complete Hox-Cluster Characterization of the Sterlet Sturgeon (Acipenser ruthenus).</title>
        <authorList>
            <person name="Wei Q."/>
        </authorList>
    </citation>
    <scope>NUCLEOTIDE SEQUENCE [LARGE SCALE GENOMIC DNA]</scope>
    <source>
        <strain evidence="8">WHYD16114868_AA</strain>
        <tissue evidence="8">Blood</tissue>
    </source>
</reference>
<organism evidence="8 9">
    <name type="scientific">Acipenser ruthenus</name>
    <name type="common">Sterlet sturgeon</name>
    <dbReference type="NCBI Taxonomy" id="7906"/>
    <lineage>
        <taxon>Eukaryota</taxon>
        <taxon>Metazoa</taxon>
        <taxon>Chordata</taxon>
        <taxon>Craniata</taxon>
        <taxon>Vertebrata</taxon>
        <taxon>Euteleostomi</taxon>
        <taxon>Actinopterygii</taxon>
        <taxon>Chondrostei</taxon>
        <taxon>Acipenseriformes</taxon>
        <taxon>Acipenseridae</taxon>
        <taxon>Acipenser</taxon>
    </lineage>
</organism>
<evidence type="ECO:0000259" key="6">
    <source>
        <dbReference type="Pfam" id="PF10629"/>
    </source>
</evidence>
<dbReference type="InterPro" id="IPR018902">
    <property type="entry name" value="CMI2A-C-like_dom"/>
</dbReference>
<sequence length="278" mass="31696">MKKPPEKSANNPLNFKMITFSNALNFAGTRDIAFVTNITTEIPATEKLRQSQSCLPLLQMEVLQLLKQNPRYVGQYRANTLKPGYTGFIPQRAYRCGSTYGNDAAECMHAFCETNKKVILKNAELRLQITSSPKLKPIVSDQEVTRAIHNYCERREFSLKVSEKEMLEPPKIGWTGYIPKSKVTELGLGDCYHIMTGKCFEAFKTSISGDPQASSRPLNKTIPMDNTQEKNRLYIQSPLLHSMQRDPGKSTLNLNRRENCFRILLWMYLLHMLVDIPG</sequence>
<dbReference type="PANTHER" id="PTHR47301">
    <property type="entry name" value="HYPOTHETICAL PROTEIN LOC681006"/>
    <property type="match status" value="1"/>
</dbReference>
<dbReference type="GO" id="GO:0005930">
    <property type="term" value="C:axoneme"/>
    <property type="evidence" value="ECO:0007669"/>
    <property type="project" value="UniProtKB-SubCell"/>
</dbReference>
<evidence type="ECO:0000313" key="8">
    <source>
        <dbReference type="EMBL" id="RXM32633.1"/>
    </source>
</evidence>
<comment type="similarity">
    <text evidence="5">Belongs to the CIMIP2 family.</text>
</comment>
<accession>A0A444UBS5</accession>
<feature type="domain" description="Ciliary microtubule inner protein 2A-C-like" evidence="6">
    <location>
        <begin position="83"/>
        <end position="111"/>
    </location>
</feature>
<dbReference type="AlphaFoldDB" id="A0A444UBS5"/>
<comment type="caution">
    <text evidence="8">The sequence shown here is derived from an EMBL/GenBank/DDBJ whole genome shotgun (WGS) entry which is preliminary data.</text>
</comment>
<dbReference type="PANTHER" id="PTHR47301:SF1">
    <property type="entry name" value="CHROMOSOME 10 OPEN READING FRAME 82"/>
    <property type="match status" value="1"/>
</dbReference>
<keyword evidence="2" id="KW-0963">Cytoplasm</keyword>
<proteinExistence type="inferred from homology"/>
<gene>
    <name evidence="8" type="ORF">EOD39_6055</name>
</gene>
<keyword evidence="4" id="KW-0966">Cell projection</keyword>
<keyword evidence="3" id="KW-0206">Cytoskeleton</keyword>
<evidence type="ECO:0000256" key="1">
    <source>
        <dbReference type="ARBA" id="ARBA00004430"/>
    </source>
</evidence>
<dbReference type="Pfam" id="PF22573">
    <property type="entry name" value="SPMIP5"/>
    <property type="match status" value="1"/>
</dbReference>
<evidence type="ECO:0000313" key="9">
    <source>
        <dbReference type="Proteomes" id="UP000289886"/>
    </source>
</evidence>
<dbReference type="EMBL" id="SCEB01214877">
    <property type="protein sequence ID" value="RXM32633.1"/>
    <property type="molecule type" value="Genomic_DNA"/>
</dbReference>
<evidence type="ECO:0000259" key="7">
    <source>
        <dbReference type="Pfam" id="PF22573"/>
    </source>
</evidence>
<dbReference type="InterPro" id="IPR055215">
    <property type="entry name" value="SPMIP5_dom"/>
</dbReference>
<evidence type="ECO:0000256" key="4">
    <source>
        <dbReference type="ARBA" id="ARBA00023273"/>
    </source>
</evidence>
<keyword evidence="9" id="KW-1185">Reference proteome</keyword>
<evidence type="ECO:0000256" key="3">
    <source>
        <dbReference type="ARBA" id="ARBA00023212"/>
    </source>
</evidence>